<keyword evidence="1" id="KW-0472">Membrane</keyword>
<evidence type="ECO:0000313" key="2">
    <source>
        <dbReference type="EMBL" id="MCI4657727.1"/>
    </source>
</evidence>
<gene>
    <name evidence="2" type="ORF">MQH31_07890</name>
</gene>
<dbReference type="EMBL" id="JALGAR010000001">
    <property type="protein sequence ID" value="MCI4657727.1"/>
    <property type="molecule type" value="Genomic_DNA"/>
</dbReference>
<sequence length="212" mass="23041">MGTSSVSRWLASTKNIAGSALGLATLGAHVAVGLGPLWPVLVVAMYAVGALVAPRDRVDLRPGPLHGNGGVASAADLTAQLAVLRRSMTSENRRLPEEASVRIARILDALDQVVARWTDLSEAADQAHTVEQMILDYLPTSIQRFVNLPRSFAIASRVEGKKTAQDELIEQLDILETESDRIRTALYAKDLAALEDQSRFLREKFGRSELDL</sequence>
<dbReference type="RefSeq" id="WP_243011539.1">
    <property type="nucleotide sequence ID" value="NZ_JALGAR010000001.1"/>
</dbReference>
<name>A0AA41UF48_9MICO</name>
<evidence type="ECO:0000256" key="1">
    <source>
        <dbReference type="SAM" id="Phobius"/>
    </source>
</evidence>
<feature type="transmembrane region" description="Helical" evidence="1">
    <location>
        <begin position="20"/>
        <end position="53"/>
    </location>
</feature>
<protein>
    <submittedName>
        <fullName evidence="2">Uncharacterized protein</fullName>
    </submittedName>
</protein>
<comment type="caution">
    <text evidence="2">The sequence shown here is derived from an EMBL/GenBank/DDBJ whole genome shotgun (WGS) entry which is preliminary data.</text>
</comment>
<dbReference type="Proteomes" id="UP001165341">
    <property type="component" value="Unassembled WGS sequence"/>
</dbReference>
<keyword evidence="1" id="KW-1133">Transmembrane helix</keyword>
<accession>A0AA41UF48</accession>
<keyword evidence="3" id="KW-1185">Reference proteome</keyword>
<dbReference type="AlphaFoldDB" id="A0AA41UF48"/>
<organism evidence="2 3">
    <name type="scientific">Cryobacterium zhongshanensis</name>
    <dbReference type="NCBI Taxonomy" id="2928153"/>
    <lineage>
        <taxon>Bacteria</taxon>
        <taxon>Bacillati</taxon>
        <taxon>Actinomycetota</taxon>
        <taxon>Actinomycetes</taxon>
        <taxon>Micrococcales</taxon>
        <taxon>Microbacteriaceae</taxon>
        <taxon>Cryobacterium</taxon>
    </lineage>
</organism>
<proteinExistence type="predicted"/>
<evidence type="ECO:0000313" key="3">
    <source>
        <dbReference type="Proteomes" id="UP001165341"/>
    </source>
</evidence>
<reference evidence="2" key="1">
    <citation type="submission" date="2022-03" db="EMBL/GenBank/DDBJ databases">
        <title>Cryobacterium sp. nov. strain ZS14-85, isolated from Antarctic soil.</title>
        <authorList>
            <person name="Li J."/>
            <person name="Niu G."/>
        </authorList>
    </citation>
    <scope>NUCLEOTIDE SEQUENCE</scope>
    <source>
        <strain evidence="2">ZS14-85</strain>
    </source>
</reference>
<keyword evidence="1" id="KW-0812">Transmembrane</keyword>